<dbReference type="EMBL" id="MKIN01000022">
    <property type="protein sequence ID" value="OLP49692.1"/>
    <property type="molecule type" value="Genomic_DNA"/>
</dbReference>
<name>A0A1Q9A564_9HYPH</name>
<keyword evidence="1" id="KW-0812">Transmembrane</keyword>
<gene>
    <name evidence="2" type="ORF">BJF91_22070</name>
</gene>
<reference evidence="2 3" key="1">
    <citation type="submission" date="2016-09" db="EMBL/GenBank/DDBJ databases">
        <title>Rhizobium oryziradicis sp. nov., isolated from the root of rice.</title>
        <authorList>
            <person name="Zhao J."/>
            <person name="Zhang X."/>
        </authorList>
    </citation>
    <scope>NUCLEOTIDE SEQUENCE [LARGE SCALE GENOMIC DNA]</scope>
    <source>
        <strain evidence="2 3">14971</strain>
    </source>
</reference>
<protein>
    <submittedName>
        <fullName evidence="2">Uncharacterized protein</fullName>
    </submittedName>
</protein>
<comment type="caution">
    <text evidence="2">The sequence shown here is derived from an EMBL/GenBank/DDBJ whole genome shotgun (WGS) entry which is preliminary data.</text>
</comment>
<keyword evidence="1" id="KW-0472">Membrane</keyword>
<sequence>MMEVCFVAKADDVLAAIPKLLISRQIDERGWSLRVSFLKQRFSKIIYIIIFAVGIFSAYFYYLVATDYRKNPARVAFILNISELPRSVRDIECSAGAITDLIVTCAFRVHSDDFQPLLSGWRFKSDEVSGDGRDYGTDAKVGPSFDAALQYSVYPESFKRGGRVDLVTNRDQTMVVANRYEE</sequence>
<evidence type="ECO:0000313" key="2">
    <source>
        <dbReference type="EMBL" id="OLP49692.1"/>
    </source>
</evidence>
<organism evidence="2 3">
    <name type="scientific">Allorhizobium taibaishanense</name>
    <dbReference type="NCBI Taxonomy" id="887144"/>
    <lineage>
        <taxon>Bacteria</taxon>
        <taxon>Pseudomonadati</taxon>
        <taxon>Pseudomonadota</taxon>
        <taxon>Alphaproteobacteria</taxon>
        <taxon>Hyphomicrobiales</taxon>
        <taxon>Rhizobiaceae</taxon>
        <taxon>Rhizobium/Agrobacterium group</taxon>
        <taxon>Allorhizobium</taxon>
    </lineage>
</organism>
<accession>A0A1Q9A564</accession>
<dbReference type="Proteomes" id="UP000185598">
    <property type="component" value="Unassembled WGS sequence"/>
</dbReference>
<keyword evidence="1" id="KW-1133">Transmembrane helix</keyword>
<evidence type="ECO:0000313" key="3">
    <source>
        <dbReference type="Proteomes" id="UP000185598"/>
    </source>
</evidence>
<dbReference type="STRING" id="887144.BJF91_22070"/>
<feature type="transmembrane region" description="Helical" evidence="1">
    <location>
        <begin position="45"/>
        <end position="64"/>
    </location>
</feature>
<evidence type="ECO:0000256" key="1">
    <source>
        <dbReference type="SAM" id="Phobius"/>
    </source>
</evidence>
<keyword evidence="3" id="KW-1185">Reference proteome</keyword>
<dbReference type="AlphaFoldDB" id="A0A1Q9A564"/>
<proteinExistence type="predicted"/>